<reference evidence="1 2" key="1">
    <citation type="submission" date="2024-04" db="EMBL/GenBank/DDBJ databases">
        <title>Novel genus in family Flammeovirgaceae.</title>
        <authorList>
            <person name="Nguyen T.H."/>
            <person name="Vuong T.Q."/>
            <person name="Le H."/>
            <person name="Kim S.-G."/>
        </authorList>
    </citation>
    <scope>NUCLEOTIDE SEQUENCE [LARGE SCALE GENOMIC DNA]</scope>
    <source>
        <strain evidence="1 2">JCM 23209</strain>
    </source>
</reference>
<dbReference type="Proteomes" id="UP001403385">
    <property type="component" value="Unassembled WGS sequence"/>
</dbReference>
<proteinExistence type="predicted"/>
<organism evidence="1 2">
    <name type="scientific">Rapidithrix thailandica</name>
    <dbReference type="NCBI Taxonomy" id="413964"/>
    <lineage>
        <taxon>Bacteria</taxon>
        <taxon>Pseudomonadati</taxon>
        <taxon>Bacteroidota</taxon>
        <taxon>Cytophagia</taxon>
        <taxon>Cytophagales</taxon>
        <taxon>Flammeovirgaceae</taxon>
        <taxon>Rapidithrix</taxon>
    </lineage>
</organism>
<gene>
    <name evidence="1" type="ORF">AAG747_05675</name>
</gene>
<dbReference type="RefSeq" id="WP_346820168.1">
    <property type="nucleotide sequence ID" value="NZ_JBDKWZ010000002.1"/>
</dbReference>
<keyword evidence="2" id="KW-1185">Reference proteome</keyword>
<name>A0AAW9S6Q8_9BACT</name>
<dbReference type="AlphaFoldDB" id="A0AAW9S6Q8"/>
<accession>A0AAW9S6Q8</accession>
<dbReference type="EMBL" id="JBDKWZ010000002">
    <property type="protein sequence ID" value="MEN7547385.1"/>
    <property type="molecule type" value="Genomic_DNA"/>
</dbReference>
<evidence type="ECO:0000313" key="1">
    <source>
        <dbReference type="EMBL" id="MEN7547385.1"/>
    </source>
</evidence>
<comment type="caution">
    <text evidence="1">The sequence shown here is derived from an EMBL/GenBank/DDBJ whole genome shotgun (WGS) entry which is preliminary data.</text>
</comment>
<sequence length="132" mass="15453">MFFEELSFSILDLKSKQLIALSSKYEDAYQVYRIQENLSLLFDTHGHYQGFILENATEFIKGYQLKKTDTEFERLLIATLSLINSETFEKMEQEDAGVFQELKALESQCVKIKDDRVDGLLTLIDNCFYAYY</sequence>
<evidence type="ECO:0000313" key="2">
    <source>
        <dbReference type="Proteomes" id="UP001403385"/>
    </source>
</evidence>
<protein>
    <submittedName>
        <fullName evidence="1">Uncharacterized protein</fullName>
    </submittedName>
</protein>